<keyword evidence="2" id="KW-1185">Reference proteome</keyword>
<dbReference type="EMBL" id="CAJHJT010000001">
    <property type="protein sequence ID" value="CAD6994408.1"/>
    <property type="molecule type" value="Genomic_DNA"/>
</dbReference>
<gene>
    <name evidence="1" type="ORF">CCAP1982_LOCUS3160</name>
</gene>
<reference evidence="1" key="1">
    <citation type="submission" date="2020-11" db="EMBL/GenBank/DDBJ databases">
        <authorList>
            <person name="Whitehead M."/>
        </authorList>
    </citation>
    <scope>NUCLEOTIDE SEQUENCE</scope>
    <source>
        <strain evidence="1">EGII</strain>
    </source>
</reference>
<evidence type="ECO:0000313" key="1">
    <source>
        <dbReference type="EMBL" id="CAD6994408.1"/>
    </source>
</evidence>
<dbReference type="AlphaFoldDB" id="A0A811U7T1"/>
<organism evidence="1 2">
    <name type="scientific">Ceratitis capitata</name>
    <name type="common">Mediterranean fruit fly</name>
    <name type="synonym">Tephritis capitata</name>
    <dbReference type="NCBI Taxonomy" id="7213"/>
    <lineage>
        <taxon>Eukaryota</taxon>
        <taxon>Metazoa</taxon>
        <taxon>Ecdysozoa</taxon>
        <taxon>Arthropoda</taxon>
        <taxon>Hexapoda</taxon>
        <taxon>Insecta</taxon>
        <taxon>Pterygota</taxon>
        <taxon>Neoptera</taxon>
        <taxon>Endopterygota</taxon>
        <taxon>Diptera</taxon>
        <taxon>Brachycera</taxon>
        <taxon>Muscomorpha</taxon>
        <taxon>Tephritoidea</taxon>
        <taxon>Tephritidae</taxon>
        <taxon>Ceratitis</taxon>
        <taxon>Ceratitis</taxon>
    </lineage>
</organism>
<protein>
    <submittedName>
        <fullName evidence="1">(Mediterranean fruit fly) hypothetical protein</fullName>
    </submittedName>
</protein>
<proteinExistence type="predicted"/>
<evidence type="ECO:0000313" key="2">
    <source>
        <dbReference type="Proteomes" id="UP000606786"/>
    </source>
</evidence>
<sequence>MIKFWKKQKAKGKKLLESQQHAVFQAVPHLSTNRARRPTLLNFGDRTRTDVFSV</sequence>
<feature type="non-terminal residue" evidence="1">
    <location>
        <position position="54"/>
    </location>
</feature>
<dbReference type="Proteomes" id="UP000606786">
    <property type="component" value="Unassembled WGS sequence"/>
</dbReference>
<accession>A0A811U7T1</accession>
<comment type="caution">
    <text evidence="1">The sequence shown here is derived from an EMBL/GenBank/DDBJ whole genome shotgun (WGS) entry which is preliminary data.</text>
</comment>
<name>A0A811U7T1_CERCA</name>